<evidence type="ECO:0000313" key="1">
    <source>
        <dbReference type="EMBL" id="GIY08739.1"/>
    </source>
</evidence>
<name>A0AAV4QKE1_9ARAC</name>
<accession>A0AAV4QKE1</accession>
<evidence type="ECO:0000313" key="2">
    <source>
        <dbReference type="Proteomes" id="UP001054837"/>
    </source>
</evidence>
<dbReference type="Proteomes" id="UP001054837">
    <property type="component" value="Unassembled WGS sequence"/>
</dbReference>
<dbReference type="AlphaFoldDB" id="A0AAV4QKE1"/>
<protein>
    <submittedName>
        <fullName evidence="1">Uncharacterized protein</fullName>
    </submittedName>
</protein>
<reference evidence="1 2" key="1">
    <citation type="submission" date="2021-06" db="EMBL/GenBank/DDBJ databases">
        <title>Caerostris darwini draft genome.</title>
        <authorList>
            <person name="Kono N."/>
            <person name="Arakawa K."/>
        </authorList>
    </citation>
    <scope>NUCLEOTIDE SEQUENCE [LARGE SCALE GENOMIC DNA]</scope>
</reference>
<keyword evidence="2" id="KW-1185">Reference proteome</keyword>
<comment type="caution">
    <text evidence="1">The sequence shown here is derived from an EMBL/GenBank/DDBJ whole genome shotgun (WGS) entry which is preliminary data.</text>
</comment>
<organism evidence="1 2">
    <name type="scientific">Caerostris darwini</name>
    <dbReference type="NCBI Taxonomy" id="1538125"/>
    <lineage>
        <taxon>Eukaryota</taxon>
        <taxon>Metazoa</taxon>
        <taxon>Ecdysozoa</taxon>
        <taxon>Arthropoda</taxon>
        <taxon>Chelicerata</taxon>
        <taxon>Arachnida</taxon>
        <taxon>Araneae</taxon>
        <taxon>Araneomorphae</taxon>
        <taxon>Entelegynae</taxon>
        <taxon>Araneoidea</taxon>
        <taxon>Araneidae</taxon>
        <taxon>Caerostris</taxon>
    </lineage>
</organism>
<dbReference type="EMBL" id="BPLQ01004544">
    <property type="protein sequence ID" value="GIY08739.1"/>
    <property type="molecule type" value="Genomic_DNA"/>
</dbReference>
<sequence>MKTQKTSYQIAVPAMKVLSHFYLFSHPNQLRSTPRTFMFPPYPINAIHLRIGGQVDYPNHSQMLRDPGEVLTKCVFDSHNLLMAIGFAKPLLTIARI</sequence>
<proteinExistence type="predicted"/>
<gene>
    <name evidence="1" type="ORF">CDAR_24181</name>
</gene>